<evidence type="ECO:0000256" key="4">
    <source>
        <dbReference type="ARBA" id="ARBA00022679"/>
    </source>
</evidence>
<keyword evidence="7" id="KW-0067">ATP-binding</keyword>
<reference evidence="13 14" key="1">
    <citation type="submission" date="2017-05" db="EMBL/GenBank/DDBJ databases">
        <title>Streptomyces alboflavus Genome sequencing and assembly.</title>
        <authorList>
            <person name="Wang Y."/>
            <person name="Du B."/>
            <person name="Ding Y."/>
            <person name="Liu H."/>
            <person name="Hou Q."/>
            <person name="Liu K."/>
            <person name="Wang C."/>
            <person name="Yao L."/>
        </authorList>
    </citation>
    <scope>NUCLEOTIDE SEQUENCE [LARGE SCALE GENOMIC DNA]</scope>
    <source>
        <strain evidence="13 14">MDJK44</strain>
    </source>
</reference>
<keyword evidence="10" id="KW-0472">Membrane</keyword>
<keyword evidence="4" id="KW-0808">Transferase</keyword>
<feature type="transmembrane region" description="Helical" evidence="10">
    <location>
        <begin position="108"/>
        <end position="123"/>
    </location>
</feature>
<dbReference type="Gene3D" id="3.30.565.10">
    <property type="entry name" value="Histidine kinase-like ATPase, C-terminal domain"/>
    <property type="match status" value="1"/>
</dbReference>
<protein>
    <recommendedName>
        <fullName evidence="2">histidine kinase</fullName>
        <ecNumber evidence="2">2.7.13.3</ecNumber>
    </recommendedName>
</protein>
<dbReference type="EC" id="2.7.13.3" evidence="2"/>
<dbReference type="STRING" id="67267.GCA_000716675_08081"/>
<dbReference type="OrthoDB" id="227596at2"/>
<dbReference type="SUPFAM" id="SSF55874">
    <property type="entry name" value="ATPase domain of HSP90 chaperone/DNA topoisomerase II/histidine kinase"/>
    <property type="match status" value="1"/>
</dbReference>
<dbReference type="eggNOG" id="COG4585">
    <property type="taxonomic scope" value="Bacteria"/>
</dbReference>
<dbReference type="GO" id="GO:0000155">
    <property type="term" value="F:phosphorelay sensor kinase activity"/>
    <property type="evidence" value="ECO:0007669"/>
    <property type="project" value="InterPro"/>
</dbReference>
<evidence type="ECO:0000256" key="2">
    <source>
        <dbReference type="ARBA" id="ARBA00012438"/>
    </source>
</evidence>
<feature type="region of interest" description="Disordered" evidence="9">
    <location>
        <begin position="386"/>
        <end position="419"/>
    </location>
</feature>
<dbReference type="Pfam" id="PF02518">
    <property type="entry name" value="HATPase_c"/>
    <property type="match status" value="1"/>
</dbReference>
<keyword evidence="8" id="KW-0902">Two-component regulatory system</keyword>
<keyword evidence="6" id="KW-0418">Kinase</keyword>
<feature type="domain" description="Histidine kinase/HSP90-like ATPase" evidence="11">
    <location>
        <begin position="315"/>
        <end position="405"/>
    </location>
</feature>
<evidence type="ECO:0000256" key="3">
    <source>
        <dbReference type="ARBA" id="ARBA00022553"/>
    </source>
</evidence>
<evidence type="ECO:0000256" key="9">
    <source>
        <dbReference type="SAM" id="MobiDB-lite"/>
    </source>
</evidence>
<proteinExistence type="predicted"/>
<organism evidence="13 14">
    <name type="scientific">Streptomyces alboflavus</name>
    <dbReference type="NCBI Taxonomy" id="67267"/>
    <lineage>
        <taxon>Bacteria</taxon>
        <taxon>Bacillati</taxon>
        <taxon>Actinomycetota</taxon>
        <taxon>Actinomycetes</taxon>
        <taxon>Kitasatosporales</taxon>
        <taxon>Streptomycetaceae</taxon>
        <taxon>Streptomyces</taxon>
    </lineage>
</organism>
<sequence>MPATGPPDAPAPAPHRTHPFATLLTRTPRPLPPLTWPRPLRYLPHTLIALAATALSATGADLTARLLAVAHAATLLLALRRPTSAYWLSLICFAAICIAHPPTHDNELWAWLVLAGVLFLLALRVPLLPAATAAALSAALGAALKLLGAGVGSWSTVATGTALYATALLAGAIRRGRREDRARLAEQIEATATERARRTVLEERARIARELHDVVAHHMSLISIQADAAPYRVQDPPGELVTEFAAIRAGALEGLAELRRLLGLLRAESADDAPADTTPQPSLEQLDALLSQVRATGLPVTARVTGTRRALPPGVELSAYRIVQEALSNTLRHAPGAATAVELGYGHTTLTLRVTNGPATGAAPPSPGAGHGLTGMRERVAMLGGDFAAGPAPEGGYEVTATLPTHTAPPLSPDKDSPA</sequence>
<dbReference type="EMBL" id="CP021748">
    <property type="protein sequence ID" value="ARX86036.1"/>
    <property type="molecule type" value="Genomic_DNA"/>
</dbReference>
<keyword evidence="3" id="KW-0597">Phosphoprotein</keyword>
<evidence type="ECO:0000313" key="13">
    <source>
        <dbReference type="EMBL" id="ARX86036.1"/>
    </source>
</evidence>
<dbReference type="InterPro" id="IPR003594">
    <property type="entry name" value="HATPase_dom"/>
</dbReference>
<dbReference type="Proteomes" id="UP000195880">
    <property type="component" value="Chromosome"/>
</dbReference>
<comment type="catalytic activity">
    <reaction evidence="1">
        <text>ATP + protein L-histidine = ADP + protein N-phospho-L-histidine.</text>
        <dbReference type="EC" id="2.7.13.3"/>
    </reaction>
</comment>
<keyword evidence="10" id="KW-1133">Transmembrane helix</keyword>
<dbReference type="Gene3D" id="1.20.5.1930">
    <property type="match status" value="1"/>
</dbReference>
<evidence type="ECO:0000256" key="7">
    <source>
        <dbReference type="ARBA" id="ARBA00022840"/>
    </source>
</evidence>
<dbReference type="PANTHER" id="PTHR24421">
    <property type="entry name" value="NITRATE/NITRITE SENSOR PROTEIN NARX-RELATED"/>
    <property type="match status" value="1"/>
</dbReference>
<keyword evidence="10" id="KW-0812">Transmembrane</keyword>
<name>A0A1Z1WHW3_9ACTN</name>
<evidence type="ECO:0000313" key="14">
    <source>
        <dbReference type="Proteomes" id="UP000195880"/>
    </source>
</evidence>
<feature type="transmembrane region" description="Helical" evidence="10">
    <location>
        <begin position="154"/>
        <end position="173"/>
    </location>
</feature>
<feature type="compositionally biased region" description="Low complexity" evidence="9">
    <location>
        <begin position="400"/>
        <end position="409"/>
    </location>
</feature>
<evidence type="ECO:0000259" key="11">
    <source>
        <dbReference type="Pfam" id="PF02518"/>
    </source>
</evidence>
<keyword evidence="14" id="KW-1185">Reference proteome</keyword>
<dbReference type="GO" id="GO:0016020">
    <property type="term" value="C:membrane"/>
    <property type="evidence" value="ECO:0007669"/>
    <property type="project" value="InterPro"/>
</dbReference>
<dbReference type="AlphaFoldDB" id="A0A1Z1WHW3"/>
<dbReference type="GO" id="GO:0005524">
    <property type="term" value="F:ATP binding"/>
    <property type="evidence" value="ECO:0007669"/>
    <property type="project" value="UniProtKB-KW"/>
</dbReference>
<dbReference type="InterPro" id="IPR011712">
    <property type="entry name" value="Sig_transdc_His_kin_sub3_dim/P"/>
</dbReference>
<dbReference type="CDD" id="cd16917">
    <property type="entry name" value="HATPase_UhpB-NarQ-NarX-like"/>
    <property type="match status" value="1"/>
</dbReference>
<keyword evidence="5" id="KW-0547">Nucleotide-binding</keyword>
<dbReference type="Pfam" id="PF07730">
    <property type="entry name" value="HisKA_3"/>
    <property type="match status" value="1"/>
</dbReference>
<evidence type="ECO:0000256" key="1">
    <source>
        <dbReference type="ARBA" id="ARBA00000085"/>
    </source>
</evidence>
<evidence type="ECO:0000256" key="6">
    <source>
        <dbReference type="ARBA" id="ARBA00022777"/>
    </source>
</evidence>
<dbReference type="KEGG" id="salf:SMD44_05505"/>
<feature type="domain" description="Signal transduction histidine kinase subgroup 3 dimerisation and phosphoacceptor" evidence="12">
    <location>
        <begin position="203"/>
        <end position="268"/>
    </location>
</feature>
<dbReference type="InterPro" id="IPR050482">
    <property type="entry name" value="Sensor_HK_TwoCompSys"/>
</dbReference>
<dbReference type="InterPro" id="IPR036890">
    <property type="entry name" value="HATPase_C_sf"/>
</dbReference>
<feature type="transmembrane region" description="Helical" evidence="10">
    <location>
        <begin position="85"/>
        <end position="102"/>
    </location>
</feature>
<evidence type="ECO:0000256" key="8">
    <source>
        <dbReference type="ARBA" id="ARBA00023012"/>
    </source>
</evidence>
<evidence type="ECO:0000256" key="10">
    <source>
        <dbReference type="SAM" id="Phobius"/>
    </source>
</evidence>
<dbReference type="GO" id="GO:0046983">
    <property type="term" value="F:protein dimerization activity"/>
    <property type="evidence" value="ECO:0007669"/>
    <property type="project" value="InterPro"/>
</dbReference>
<dbReference type="PANTHER" id="PTHR24421:SF10">
    <property type="entry name" value="NITRATE_NITRITE SENSOR PROTEIN NARQ"/>
    <property type="match status" value="1"/>
</dbReference>
<evidence type="ECO:0000256" key="5">
    <source>
        <dbReference type="ARBA" id="ARBA00022741"/>
    </source>
</evidence>
<dbReference type="RefSeq" id="WP_087885645.1">
    <property type="nucleotide sequence ID" value="NZ_CP021748.1"/>
</dbReference>
<accession>A0A1Z1WHW3</accession>
<gene>
    <name evidence="13" type="ORF">SMD44_05505</name>
</gene>
<evidence type="ECO:0000259" key="12">
    <source>
        <dbReference type="Pfam" id="PF07730"/>
    </source>
</evidence>